<feature type="transmembrane region" description="Helical" evidence="1">
    <location>
        <begin position="112"/>
        <end position="134"/>
    </location>
</feature>
<dbReference type="Proteomes" id="UP000187203">
    <property type="component" value="Unassembled WGS sequence"/>
</dbReference>
<name>A0A1R3K3Y1_9ROSI</name>
<keyword evidence="1" id="KW-0812">Transmembrane</keyword>
<feature type="transmembrane region" description="Helical" evidence="1">
    <location>
        <begin position="188"/>
        <end position="207"/>
    </location>
</feature>
<gene>
    <name evidence="2" type="ORF">COLO4_11579</name>
</gene>
<proteinExistence type="predicted"/>
<reference evidence="3" key="1">
    <citation type="submission" date="2013-09" db="EMBL/GenBank/DDBJ databases">
        <title>Corchorus olitorius genome sequencing.</title>
        <authorList>
            <person name="Alam M."/>
            <person name="Haque M.S."/>
            <person name="Islam M.S."/>
            <person name="Emdad E.M."/>
            <person name="Islam M.M."/>
            <person name="Ahmed B."/>
            <person name="Halim A."/>
            <person name="Hossen Q.M.M."/>
            <person name="Hossain M.Z."/>
            <person name="Ahmed R."/>
            <person name="Khan M.M."/>
            <person name="Islam R."/>
            <person name="Rashid M.M."/>
            <person name="Khan S.A."/>
            <person name="Rahman M.S."/>
            <person name="Alam M."/>
            <person name="Yahiya A.S."/>
            <person name="Khan M.S."/>
            <person name="Azam M.S."/>
            <person name="Haque T."/>
            <person name="Lashkar M.Z.H."/>
            <person name="Akhand A.I."/>
            <person name="Morshed G."/>
            <person name="Roy S."/>
            <person name="Uddin K.S."/>
            <person name="Rabeya T."/>
            <person name="Hossain A.S."/>
            <person name="Chowdhury A."/>
            <person name="Snigdha A.R."/>
            <person name="Mortoza M.S."/>
            <person name="Matin S.A."/>
            <person name="Hoque S.M.E."/>
            <person name="Islam M.K."/>
            <person name="Roy D.K."/>
            <person name="Haider R."/>
            <person name="Moosa M.M."/>
            <person name="Elias S.M."/>
            <person name="Hasan A.M."/>
            <person name="Jahan S."/>
            <person name="Shafiuddin M."/>
            <person name="Mahmood N."/>
            <person name="Shommy N.S."/>
        </authorList>
    </citation>
    <scope>NUCLEOTIDE SEQUENCE [LARGE SCALE GENOMIC DNA]</scope>
    <source>
        <strain evidence="3">cv. O-4</strain>
    </source>
</reference>
<dbReference type="PANTHER" id="PTHR31414:SF19">
    <property type="entry name" value="TRANSMEMBRANE PROTEIN"/>
    <property type="match status" value="1"/>
</dbReference>
<evidence type="ECO:0000256" key="1">
    <source>
        <dbReference type="SAM" id="Phobius"/>
    </source>
</evidence>
<dbReference type="InterPro" id="IPR040283">
    <property type="entry name" value="DDB_G0292058-like"/>
</dbReference>
<keyword evidence="1" id="KW-1133">Transmembrane helix</keyword>
<organism evidence="2 3">
    <name type="scientific">Corchorus olitorius</name>
    <dbReference type="NCBI Taxonomy" id="93759"/>
    <lineage>
        <taxon>Eukaryota</taxon>
        <taxon>Viridiplantae</taxon>
        <taxon>Streptophyta</taxon>
        <taxon>Embryophyta</taxon>
        <taxon>Tracheophyta</taxon>
        <taxon>Spermatophyta</taxon>
        <taxon>Magnoliopsida</taxon>
        <taxon>eudicotyledons</taxon>
        <taxon>Gunneridae</taxon>
        <taxon>Pentapetalae</taxon>
        <taxon>rosids</taxon>
        <taxon>malvids</taxon>
        <taxon>Malvales</taxon>
        <taxon>Malvaceae</taxon>
        <taxon>Grewioideae</taxon>
        <taxon>Apeibeae</taxon>
        <taxon>Corchorus</taxon>
    </lineage>
</organism>
<dbReference type="PANTHER" id="PTHR31414">
    <property type="entry name" value="TRANSMEMBRANE PROTEIN DDB_G0292058"/>
    <property type="match status" value="1"/>
</dbReference>
<keyword evidence="3" id="KW-1185">Reference proteome</keyword>
<feature type="transmembrane region" description="Helical" evidence="1">
    <location>
        <begin position="69"/>
        <end position="91"/>
    </location>
</feature>
<dbReference type="EMBL" id="AWUE01014716">
    <property type="protein sequence ID" value="OMP01794.1"/>
    <property type="molecule type" value="Genomic_DNA"/>
</dbReference>
<keyword evidence="1" id="KW-0472">Membrane</keyword>
<feature type="transmembrane region" description="Helical" evidence="1">
    <location>
        <begin position="219"/>
        <end position="243"/>
    </location>
</feature>
<evidence type="ECO:0000313" key="2">
    <source>
        <dbReference type="EMBL" id="OMP01794.1"/>
    </source>
</evidence>
<dbReference type="GO" id="GO:0016020">
    <property type="term" value="C:membrane"/>
    <property type="evidence" value="ECO:0007669"/>
    <property type="project" value="TreeGrafter"/>
</dbReference>
<dbReference type="OrthoDB" id="1056237at2759"/>
<accession>A0A1R3K3Y1</accession>
<comment type="caution">
    <text evidence="2">The sequence shown here is derived from an EMBL/GenBank/DDBJ whole genome shotgun (WGS) entry which is preliminary data.</text>
</comment>
<evidence type="ECO:0000313" key="3">
    <source>
        <dbReference type="Proteomes" id="UP000187203"/>
    </source>
</evidence>
<feature type="transmembrane region" description="Helical" evidence="1">
    <location>
        <begin position="435"/>
        <end position="456"/>
    </location>
</feature>
<dbReference type="STRING" id="93759.A0A1R3K3Y1"/>
<protein>
    <submittedName>
        <fullName evidence="2">Uncharacterized protein</fullName>
    </submittedName>
</protein>
<sequence>MIRPKMGFLHASLIFLLVFSSIFSPKLVVFGSSLRHLKRPDPLRHLKDYNGVYNVTNMHYWASAAYTGVHGYAMAGVWTFCGACFGIFLIFKNICCRNNDSSSSLADQLDRYSLLLFLSFVLLTLLAISIRNLITALTRIQYLLLPYDKKTSQQLNVTTHRIGRQSRTIQHFVINHEHSINVAIQASYIAHLAVATVNLLSGFAALATWTNFVRNHTTYLVLVIIKVTIFVCWILTAVCWFLTGIDVFLHTFAADSCTAFEDYVQEPQNNTLSSILPCLNSTDSDRILIGIGSTLHNFIGHLNQKIAEIYSKLKVKEQNEESFEFGMICDPFTGAPNYTYAPEDCPDDAIPIGDIPDILSSFTCYSENATKKCLRDGKFVPEDAYNKASAYSNSVQAMLNVFPDLQNLAECTMVKDTFSEVFMHQCRPFRRSLKWLWASMLSLSVCMVFLEFTWIIKAYHEKGRSFSRCSIFPNLRQSNNSSRE</sequence>
<dbReference type="AlphaFoldDB" id="A0A1R3K3Y1"/>